<evidence type="ECO:0000313" key="3">
    <source>
        <dbReference type="EMBL" id="MFC5476283.1"/>
    </source>
</evidence>
<dbReference type="Gene3D" id="2.60.40.1090">
    <property type="entry name" value="Fimbrial-type adhesion domain"/>
    <property type="match status" value="1"/>
</dbReference>
<feature type="signal peptide" evidence="1">
    <location>
        <begin position="1"/>
        <end position="21"/>
    </location>
</feature>
<feature type="chain" id="PRO_5046713924" evidence="1">
    <location>
        <begin position="22"/>
        <end position="171"/>
    </location>
</feature>
<evidence type="ECO:0000259" key="2">
    <source>
        <dbReference type="Pfam" id="PF00419"/>
    </source>
</evidence>
<dbReference type="SUPFAM" id="SSF49401">
    <property type="entry name" value="Bacterial adhesins"/>
    <property type="match status" value="1"/>
</dbReference>
<dbReference type="InterPro" id="IPR050263">
    <property type="entry name" value="Bact_Fimbrial_Adh_Pro"/>
</dbReference>
<dbReference type="InterPro" id="IPR000259">
    <property type="entry name" value="Adhesion_dom_fimbrial"/>
</dbReference>
<gene>
    <name evidence="3" type="ORF">ACFPM8_20155</name>
</gene>
<keyword evidence="1" id="KW-0732">Signal</keyword>
<name>A0ABW0MEE1_9BURK</name>
<feature type="domain" description="Fimbrial-type adhesion" evidence="2">
    <location>
        <begin position="27"/>
        <end position="170"/>
    </location>
</feature>
<comment type="caution">
    <text evidence="3">The sequence shown here is derived from an EMBL/GenBank/DDBJ whole genome shotgun (WGS) entry which is preliminary data.</text>
</comment>
<dbReference type="InterPro" id="IPR008966">
    <property type="entry name" value="Adhesion_dom_sf"/>
</dbReference>
<keyword evidence="4" id="KW-1185">Reference proteome</keyword>
<dbReference type="InterPro" id="IPR036937">
    <property type="entry name" value="Adhesion_dom_fimbrial_sf"/>
</dbReference>
<protein>
    <submittedName>
        <fullName evidence="3">Fimbrial protein</fullName>
    </submittedName>
</protein>
<dbReference type="PANTHER" id="PTHR33420">
    <property type="entry name" value="FIMBRIAL SUBUNIT ELFA-RELATED"/>
    <property type="match status" value="1"/>
</dbReference>
<dbReference type="EMBL" id="JBHSMT010000030">
    <property type="protein sequence ID" value="MFC5476283.1"/>
    <property type="molecule type" value="Genomic_DNA"/>
</dbReference>
<dbReference type="RefSeq" id="WP_379000336.1">
    <property type="nucleotide sequence ID" value="NZ_JBHSMT010000030.1"/>
</dbReference>
<evidence type="ECO:0000313" key="4">
    <source>
        <dbReference type="Proteomes" id="UP001596045"/>
    </source>
</evidence>
<accession>A0ABW0MEE1</accession>
<proteinExistence type="predicted"/>
<sequence>MKLSSLAIAASLCLCTAGAMAADGGNINFTGKIVATTCEIPSGNIDVPMGVVTKDALAEAGTESAPVPFKIQLNKCDTQLEGVRVTFEGQTDENNSELLKIGTGAPTDAAGVAIKLADKDDHAVAINSESQEYQLAPGDNSLDFKANYVSTETETKAGAANATAAFKVTYR</sequence>
<dbReference type="PANTHER" id="PTHR33420:SF32">
    <property type="entry name" value="FIMBRIAL-LIKE PROTEIN"/>
    <property type="match status" value="1"/>
</dbReference>
<organism evidence="3 4">
    <name type="scientific">Paraherbaspirillum soli</name>
    <dbReference type="NCBI Taxonomy" id="631222"/>
    <lineage>
        <taxon>Bacteria</taxon>
        <taxon>Pseudomonadati</taxon>
        <taxon>Pseudomonadota</taxon>
        <taxon>Betaproteobacteria</taxon>
        <taxon>Burkholderiales</taxon>
        <taxon>Oxalobacteraceae</taxon>
        <taxon>Paraherbaspirillum</taxon>
    </lineage>
</organism>
<dbReference type="Pfam" id="PF00419">
    <property type="entry name" value="Fimbrial"/>
    <property type="match status" value="1"/>
</dbReference>
<reference evidence="4" key="1">
    <citation type="journal article" date="2019" name="Int. J. Syst. Evol. Microbiol.">
        <title>The Global Catalogue of Microorganisms (GCM) 10K type strain sequencing project: providing services to taxonomists for standard genome sequencing and annotation.</title>
        <authorList>
            <consortium name="The Broad Institute Genomics Platform"/>
            <consortium name="The Broad Institute Genome Sequencing Center for Infectious Disease"/>
            <person name="Wu L."/>
            <person name="Ma J."/>
        </authorList>
    </citation>
    <scope>NUCLEOTIDE SEQUENCE [LARGE SCALE GENOMIC DNA]</scope>
    <source>
        <strain evidence="4">JCM 17066</strain>
    </source>
</reference>
<evidence type="ECO:0000256" key="1">
    <source>
        <dbReference type="SAM" id="SignalP"/>
    </source>
</evidence>
<dbReference type="Proteomes" id="UP001596045">
    <property type="component" value="Unassembled WGS sequence"/>
</dbReference>